<name>A0A7I9V9H5_9ACTN</name>
<feature type="domain" description="NlpC/P60" evidence="6">
    <location>
        <begin position="195"/>
        <end position="309"/>
    </location>
</feature>
<protein>
    <recommendedName>
        <fullName evidence="6">NlpC/P60 domain-containing protein</fullName>
    </recommendedName>
</protein>
<feature type="region of interest" description="Disordered" evidence="5">
    <location>
        <begin position="153"/>
        <end position="181"/>
    </location>
</feature>
<comment type="similarity">
    <text evidence="1">Belongs to the peptidase C40 family.</text>
</comment>
<dbReference type="OrthoDB" id="9815778at2"/>
<evidence type="ECO:0000259" key="6">
    <source>
        <dbReference type="PROSITE" id="PS51935"/>
    </source>
</evidence>
<keyword evidence="4" id="KW-0788">Thiol protease</keyword>
<dbReference type="Pfam" id="PF00877">
    <property type="entry name" value="NLPC_P60"/>
    <property type="match status" value="1"/>
</dbReference>
<comment type="caution">
    <text evidence="7">The sequence shown here is derived from an EMBL/GenBank/DDBJ whole genome shotgun (WGS) entry which is preliminary data.</text>
</comment>
<reference evidence="8" key="1">
    <citation type="submission" date="2019-06" db="EMBL/GenBank/DDBJ databases">
        <title>Gordonia isolated from sludge of a wastewater treatment plant.</title>
        <authorList>
            <person name="Tamura T."/>
            <person name="Aoyama K."/>
            <person name="Kang Y."/>
            <person name="Saito S."/>
            <person name="Akiyama N."/>
            <person name="Yazawa K."/>
            <person name="Gonoi T."/>
            <person name="Mikami Y."/>
        </authorList>
    </citation>
    <scope>NUCLEOTIDE SEQUENCE [LARGE SCALE GENOMIC DNA]</scope>
    <source>
        <strain evidence="8">NBRC 107696</strain>
    </source>
</reference>
<evidence type="ECO:0000256" key="4">
    <source>
        <dbReference type="ARBA" id="ARBA00022807"/>
    </source>
</evidence>
<keyword evidence="2" id="KW-0645">Protease</keyword>
<dbReference type="InterPro" id="IPR038765">
    <property type="entry name" value="Papain-like_cys_pep_sf"/>
</dbReference>
<evidence type="ECO:0000256" key="5">
    <source>
        <dbReference type="SAM" id="MobiDB-lite"/>
    </source>
</evidence>
<evidence type="ECO:0000313" key="7">
    <source>
        <dbReference type="EMBL" id="GEE01987.1"/>
    </source>
</evidence>
<dbReference type="AlphaFoldDB" id="A0A7I9V9H5"/>
<evidence type="ECO:0000256" key="2">
    <source>
        <dbReference type="ARBA" id="ARBA00022670"/>
    </source>
</evidence>
<dbReference type="RefSeq" id="WP_161895764.1">
    <property type="nucleotide sequence ID" value="NZ_BJOV01000005.1"/>
</dbReference>
<organism evidence="7 8">
    <name type="scientific">Gordonia spumicola</name>
    <dbReference type="NCBI Taxonomy" id="589161"/>
    <lineage>
        <taxon>Bacteria</taxon>
        <taxon>Bacillati</taxon>
        <taxon>Actinomycetota</taxon>
        <taxon>Actinomycetes</taxon>
        <taxon>Mycobacteriales</taxon>
        <taxon>Gordoniaceae</taxon>
        <taxon>Gordonia</taxon>
    </lineage>
</organism>
<dbReference type="InterPro" id="IPR000064">
    <property type="entry name" value="NLP_P60_dom"/>
</dbReference>
<dbReference type="PANTHER" id="PTHR47359">
    <property type="entry name" value="PEPTIDOGLYCAN DL-ENDOPEPTIDASE CWLO"/>
    <property type="match status" value="1"/>
</dbReference>
<gene>
    <name evidence="7" type="ORF">nbrc107696_24330</name>
</gene>
<evidence type="ECO:0000313" key="8">
    <source>
        <dbReference type="Proteomes" id="UP000444960"/>
    </source>
</evidence>
<dbReference type="EMBL" id="BJOV01000005">
    <property type="protein sequence ID" value="GEE01987.1"/>
    <property type="molecule type" value="Genomic_DNA"/>
</dbReference>
<accession>A0A7I9V9H5</accession>
<keyword evidence="8" id="KW-1185">Reference proteome</keyword>
<proteinExistence type="inferred from homology"/>
<evidence type="ECO:0000256" key="3">
    <source>
        <dbReference type="ARBA" id="ARBA00022801"/>
    </source>
</evidence>
<dbReference type="GO" id="GO:0008234">
    <property type="term" value="F:cysteine-type peptidase activity"/>
    <property type="evidence" value="ECO:0007669"/>
    <property type="project" value="UniProtKB-KW"/>
</dbReference>
<dbReference type="PANTHER" id="PTHR47359:SF3">
    <property type="entry name" value="NLP_P60 DOMAIN-CONTAINING PROTEIN-RELATED"/>
    <property type="match status" value="1"/>
</dbReference>
<dbReference type="Proteomes" id="UP000444960">
    <property type="component" value="Unassembled WGS sequence"/>
</dbReference>
<dbReference type="Gene3D" id="3.90.1720.10">
    <property type="entry name" value="endopeptidase domain like (from Nostoc punctiforme)"/>
    <property type="match status" value="1"/>
</dbReference>
<evidence type="ECO:0000256" key="1">
    <source>
        <dbReference type="ARBA" id="ARBA00007074"/>
    </source>
</evidence>
<keyword evidence="3" id="KW-0378">Hydrolase</keyword>
<dbReference type="SUPFAM" id="SSF54001">
    <property type="entry name" value="Cysteine proteinases"/>
    <property type="match status" value="1"/>
</dbReference>
<dbReference type="PROSITE" id="PS51935">
    <property type="entry name" value="NLPC_P60"/>
    <property type="match status" value="1"/>
</dbReference>
<sequence length="309" mass="31113">MSADVLIAPLKVLIATLGTGDLPAGATAGLTGASTRLGSAADESMTTVAASTAGWRGKGGDAAVAAATSLADADTALGSSGTEVAQVIATAASHVKTANTELNRLVESFVSAVAAAGSVTTPAGLAVLIPVALDHIGRGVAVVARAQSELESDTAALERHRASSDTTGRTTTTGTAGGTGTQVILPDGTVVQAPNERAATAVRAALSVRGTPYVWGGTTTDGFDCSGFTQWAYRQAGLELPRLAQDQDLAGDAVAQSDLMPGDLAVWSGHVAMYIGNDQFVETGGDPVGITPLRTTNADQTFEGFYRPR</sequence>
<dbReference type="GO" id="GO:0006508">
    <property type="term" value="P:proteolysis"/>
    <property type="evidence" value="ECO:0007669"/>
    <property type="project" value="UniProtKB-KW"/>
</dbReference>
<dbReference type="InterPro" id="IPR051794">
    <property type="entry name" value="PG_Endopeptidase_C40"/>
</dbReference>